<dbReference type="PANTHER" id="PTHR33223:SF6">
    <property type="entry name" value="CCHC-TYPE DOMAIN-CONTAINING PROTEIN"/>
    <property type="match status" value="1"/>
</dbReference>
<dbReference type="PANTHER" id="PTHR33223">
    <property type="entry name" value="CCHC-TYPE DOMAIN-CONTAINING PROTEIN"/>
    <property type="match status" value="1"/>
</dbReference>
<evidence type="ECO:0000256" key="1">
    <source>
        <dbReference type="SAM" id="MobiDB-lite"/>
    </source>
</evidence>
<keyword evidence="2" id="KW-1185">Reference proteome</keyword>
<gene>
    <name evidence="3" type="primary">LOC107881364</name>
</gene>
<evidence type="ECO:0000313" key="2">
    <source>
        <dbReference type="Proteomes" id="UP000694861"/>
    </source>
</evidence>
<reference evidence="2" key="1">
    <citation type="journal article" date="2012" name="Nat. Commun.">
        <title>The genome of Prunus mume.</title>
        <authorList>
            <person name="Zhang Q."/>
            <person name="Chen W."/>
            <person name="Sun L."/>
            <person name="Zhao F."/>
            <person name="Huang B."/>
            <person name="Yang W."/>
            <person name="Tao Y."/>
            <person name="Wang J."/>
            <person name="Yuan Z."/>
            <person name="Fan G."/>
            <person name="Xing Z."/>
            <person name="Han C."/>
            <person name="Pan H."/>
            <person name="Zhong X."/>
            <person name="Shi W."/>
            <person name="Liang X."/>
            <person name="Du D."/>
            <person name="Sun F."/>
            <person name="Xu Z."/>
            <person name="Hao R."/>
            <person name="Lv T."/>
            <person name="Lv Y."/>
            <person name="Zheng Z."/>
            <person name="Sun M."/>
            <person name="Luo L."/>
            <person name="Cai M."/>
            <person name="Gao Y."/>
            <person name="Wang J."/>
            <person name="Yin Y."/>
            <person name="Xu X."/>
            <person name="Cheng T."/>
            <person name="Wang J."/>
        </authorList>
    </citation>
    <scope>NUCLEOTIDE SEQUENCE [LARGE SCALE GENOMIC DNA]</scope>
</reference>
<accession>A0ABM1LSW1</accession>
<feature type="region of interest" description="Disordered" evidence="1">
    <location>
        <begin position="1"/>
        <end position="50"/>
    </location>
</feature>
<evidence type="ECO:0000313" key="3">
    <source>
        <dbReference type="RefSeq" id="XP_016650488.1"/>
    </source>
</evidence>
<dbReference type="RefSeq" id="XP_016650488.1">
    <property type="nucleotide sequence ID" value="XM_016795002.1"/>
</dbReference>
<protein>
    <submittedName>
        <fullName evidence="3">Uncharacterized protein LOC107881364</fullName>
    </submittedName>
</protein>
<reference evidence="3" key="2">
    <citation type="submission" date="2025-08" db="UniProtKB">
        <authorList>
            <consortium name="RefSeq"/>
        </authorList>
    </citation>
    <scope>IDENTIFICATION</scope>
</reference>
<dbReference type="Proteomes" id="UP000694861">
    <property type="component" value="Linkage group LG6"/>
</dbReference>
<organism evidence="2 3">
    <name type="scientific">Prunus mume</name>
    <name type="common">Japanese apricot</name>
    <name type="synonym">Armeniaca mume</name>
    <dbReference type="NCBI Taxonomy" id="102107"/>
    <lineage>
        <taxon>Eukaryota</taxon>
        <taxon>Viridiplantae</taxon>
        <taxon>Streptophyta</taxon>
        <taxon>Embryophyta</taxon>
        <taxon>Tracheophyta</taxon>
        <taxon>Spermatophyta</taxon>
        <taxon>Magnoliopsida</taxon>
        <taxon>eudicotyledons</taxon>
        <taxon>Gunneridae</taxon>
        <taxon>Pentapetalae</taxon>
        <taxon>rosids</taxon>
        <taxon>fabids</taxon>
        <taxon>Rosales</taxon>
        <taxon>Rosaceae</taxon>
        <taxon>Amygdaloideae</taxon>
        <taxon>Amygdaleae</taxon>
        <taxon>Prunus</taxon>
    </lineage>
</organism>
<dbReference type="GeneID" id="107881364"/>
<proteinExistence type="predicted"/>
<name>A0ABM1LSW1_PRUMU</name>
<sequence length="446" mass="51119">MEILPEQPAVLPYRPRRMDPNPFPSPARGRRGRGGNYPYANNDRNRQGANWRNHPVLEEPEEHKEEVLPRPYGAEPRINYAQPEQGQNLLPVNALNDVGALQRMIREMMEPEARRGERPTYRKPYPPYIDQIPLSPGFKVPNFTLFNGEDPHASSVEHVGRFSIQCIAIENNPLLKLRLFGNSLSGQAFTWIQPEVTINDLAALKQNEDEPALDFINKFRKLKMKCRIPMEQRHFIQMAQAALKISLRKRFDGMLFGDLAELADKASKYKELLREEQQKRNSSKGTYYKSPSSSIHMIEVESEEDIEGSEEGEVAVAEMAKLKHPISCKTLTKPPRDQKPLPFTGGFVPNKPMQNKVYSFDLTKVDALFDEMLLQKAIETPHRMPKPEELKGRQYCRWHNSWNHSTNSCVVFRDVIQEGITAGRLKLAEKPPSVTTPPQVNMFNLN</sequence>